<keyword evidence="10" id="KW-0449">Lipoprotein</keyword>
<dbReference type="PRINTS" id="PR01415">
    <property type="entry name" value="ANKYRIN"/>
</dbReference>
<keyword evidence="17" id="KW-1185">Reference proteome</keyword>
<comment type="function">
    <text evidence="1">Palmitoyltransferase specific for casein kinase 1.</text>
</comment>
<keyword evidence="4 13" id="KW-0812">Transmembrane</keyword>
<keyword evidence="9" id="KW-0564">Palmitate</keyword>
<feature type="transmembrane region" description="Helical" evidence="13">
    <location>
        <begin position="297"/>
        <end position="330"/>
    </location>
</feature>
<dbReference type="InterPro" id="IPR001594">
    <property type="entry name" value="Palmitoyltrfase_DHHC"/>
</dbReference>
<evidence type="ECO:0000256" key="9">
    <source>
        <dbReference type="ARBA" id="ARBA00023139"/>
    </source>
</evidence>
<feature type="repeat" description="ANK" evidence="12">
    <location>
        <begin position="112"/>
        <end position="144"/>
    </location>
</feature>
<protein>
    <recommendedName>
        <fullName evidence="13">Palmitoyltransferase</fullName>
        <ecNumber evidence="13">2.3.1.225</ecNumber>
    </recommendedName>
</protein>
<evidence type="ECO:0000256" key="14">
    <source>
        <dbReference type="SAM" id="MobiDB-lite"/>
    </source>
</evidence>
<feature type="transmembrane region" description="Helical" evidence="13">
    <location>
        <begin position="382"/>
        <end position="400"/>
    </location>
</feature>
<dbReference type="RefSeq" id="XP_040880083.1">
    <property type="nucleotide sequence ID" value="XM_041028046.1"/>
</dbReference>
<evidence type="ECO:0000256" key="12">
    <source>
        <dbReference type="PROSITE-ProRule" id="PRU00023"/>
    </source>
</evidence>
<evidence type="ECO:0000259" key="15">
    <source>
        <dbReference type="Pfam" id="PF01529"/>
    </source>
</evidence>
<feature type="transmembrane region" description="Helical" evidence="13">
    <location>
        <begin position="481"/>
        <end position="503"/>
    </location>
</feature>
<organism evidence="16 17">
    <name type="scientific">Aureobasidium melanogenum (strain CBS 110374)</name>
    <name type="common">Aureobasidium pullulans var. melanogenum</name>
    <dbReference type="NCBI Taxonomy" id="1043003"/>
    <lineage>
        <taxon>Eukaryota</taxon>
        <taxon>Fungi</taxon>
        <taxon>Dikarya</taxon>
        <taxon>Ascomycota</taxon>
        <taxon>Pezizomycotina</taxon>
        <taxon>Dothideomycetes</taxon>
        <taxon>Dothideomycetidae</taxon>
        <taxon>Dothideales</taxon>
        <taxon>Saccotheciaceae</taxon>
        <taxon>Aureobasidium</taxon>
    </lineage>
</organism>
<keyword evidence="5" id="KW-0677">Repeat</keyword>
<dbReference type="Pfam" id="PF12796">
    <property type="entry name" value="Ank_2"/>
    <property type="match status" value="1"/>
</dbReference>
<dbReference type="PROSITE" id="PS50297">
    <property type="entry name" value="ANK_REP_REGION"/>
    <property type="match status" value="3"/>
</dbReference>
<dbReference type="GO" id="GO:0031901">
    <property type="term" value="C:early endosome membrane"/>
    <property type="evidence" value="ECO:0007669"/>
    <property type="project" value="UniProtKB-SubCell"/>
</dbReference>
<dbReference type="STRING" id="1043003.A0A074VQN4"/>
<evidence type="ECO:0000256" key="2">
    <source>
        <dbReference type="ARBA" id="ARBA00004520"/>
    </source>
</evidence>
<evidence type="ECO:0000313" key="17">
    <source>
        <dbReference type="Proteomes" id="UP000030672"/>
    </source>
</evidence>
<feature type="repeat" description="ANK" evidence="12">
    <location>
        <begin position="78"/>
        <end position="110"/>
    </location>
</feature>
<dbReference type="Pfam" id="PF01529">
    <property type="entry name" value="DHHC"/>
    <property type="match status" value="1"/>
</dbReference>
<dbReference type="GeneID" id="63921419"/>
<gene>
    <name evidence="16" type="ORF">M437DRAFT_84105</name>
</gene>
<evidence type="ECO:0000256" key="3">
    <source>
        <dbReference type="ARBA" id="ARBA00010104"/>
    </source>
</evidence>
<dbReference type="HOGENOM" id="CLU_012510_1_0_1"/>
<comment type="domain">
    <text evidence="13">The DHHC domain is required for palmitoyltransferase activity.</text>
</comment>
<feature type="domain" description="Palmitoyltransferase DHHC" evidence="15">
    <location>
        <begin position="432"/>
        <end position="570"/>
    </location>
</feature>
<feature type="repeat" description="ANK" evidence="12">
    <location>
        <begin position="179"/>
        <end position="211"/>
    </location>
</feature>
<dbReference type="PROSITE" id="PS50216">
    <property type="entry name" value="DHHC"/>
    <property type="match status" value="1"/>
</dbReference>
<keyword evidence="8 13" id="KW-0472">Membrane</keyword>
<dbReference type="Proteomes" id="UP000030672">
    <property type="component" value="Unassembled WGS sequence"/>
</dbReference>
<dbReference type="GO" id="GO:0019706">
    <property type="term" value="F:protein-cysteine S-palmitoyltransferase activity"/>
    <property type="evidence" value="ECO:0007669"/>
    <property type="project" value="UniProtKB-EC"/>
</dbReference>
<evidence type="ECO:0000256" key="7">
    <source>
        <dbReference type="ARBA" id="ARBA00023043"/>
    </source>
</evidence>
<dbReference type="EC" id="2.3.1.225" evidence="13"/>
<sequence length="701" mass="77575">MATKEGSAPSSRERPAAITTPSAPTSNGNGHLELDDMPSSPIHPIQEDLMALARLGELRSIQKLFDSGKASATSADPQGITALHWAAINGHYALCHYLIESGANVNAKGGDAEATPVLWASKRCHLDVVNLLLQQGADPLLTDDQGYNLLHSATLDGNVFQLILLLHQADVPVDIPDSQGHTSLMWAAYKGFPACLDVLLKWGADVHARDDLGFTALHWALVKGSYNCIQKLLEYGADRFVANNDGKTPAVTAKDMNSTRQWHRALSDCGFDPSGNPRSFPLTFVKDTRKFLDRFFFAWPFVVIGITLYILSIMPVYFGLPISMITSYLLQLASQKLLKWAPSDMKHMHKTPFLAGVFAATLAWVGIRYITHILPTTFTSHFFLNLFFVAAFGLCTYYYFTAMLMDPGYIPRSASRGQQKATIEELIDAKAFDEQHFCTMCMIRKPLRSKHCRRCNRCVARHDHHCPWLNNCVGVNNHRAFVLYIIFLLTGIALLIRLTLAYLELLPTPPASSIHCKVLKEEFCAQWSKDPFTLLVNGWGSIQMTWTIMLLFVQLTQIARAMTTWEAMRNNHAGPLVTALTTGSTSQEGGSINSSGGGPTTSPPHHSTSKESCFGQWKRILGVDTFIATALHGSRAQEVLAQRRENPFTKGIMRNCGDFWFDGEGRGVGSMFGGKELGMGMLGGVKVDYRKLFDLPRNAEV</sequence>
<comment type="catalytic activity">
    <reaction evidence="11 13">
        <text>L-cysteinyl-[protein] + hexadecanoyl-CoA = S-hexadecanoyl-L-cysteinyl-[protein] + CoA</text>
        <dbReference type="Rhea" id="RHEA:36683"/>
        <dbReference type="Rhea" id="RHEA-COMP:10131"/>
        <dbReference type="Rhea" id="RHEA-COMP:11032"/>
        <dbReference type="ChEBI" id="CHEBI:29950"/>
        <dbReference type="ChEBI" id="CHEBI:57287"/>
        <dbReference type="ChEBI" id="CHEBI:57379"/>
        <dbReference type="ChEBI" id="CHEBI:74151"/>
        <dbReference type="EC" id="2.3.1.225"/>
    </reaction>
</comment>
<feature type="transmembrane region" description="Helical" evidence="13">
    <location>
        <begin position="538"/>
        <end position="559"/>
    </location>
</feature>
<evidence type="ECO:0000256" key="1">
    <source>
        <dbReference type="ARBA" id="ARBA00002100"/>
    </source>
</evidence>
<dbReference type="Pfam" id="PF13637">
    <property type="entry name" value="Ank_4"/>
    <property type="match status" value="1"/>
</dbReference>
<comment type="similarity">
    <text evidence="3">Belongs to the DHHC palmitoyltransferase family. AKR/ZDHHC17 subfamily.</text>
</comment>
<evidence type="ECO:0000256" key="4">
    <source>
        <dbReference type="ARBA" id="ARBA00022692"/>
    </source>
</evidence>
<dbReference type="EMBL" id="KL584832">
    <property type="protein sequence ID" value="KEQ63060.1"/>
    <property type="molecule type" value="Genomic_DNA"/>
</dbReference>
<keyword evidence="13" id="KW-0012">Acyltransferase</keyword>
<dbReference type="PANTHER" id="PTHR24161">
    <property type="entry name" value="ANK_REP_REGION DOMAIN-CONTAINING PROTEIN-RELATED"/>
    <property type="match status" value="1"/>
</dbReference>
<feature type="compositionally biased region" description="Polar residues" evidence="14">
    <location>
        <begin position="580"/>
        <end position="594"/>
    </location>
</feature>
<dbReference type="SUPFAM" id="SSF48403">
    <property type="entry name" value="Ankyrin repeat"/>
    <property type="match status" value="1"/>
</dbReference>
<proteinExistence type="inferred from homology"/>
<feature type="region of interest" description="Disordered" evidence="14">
    <location>
        <begin position="1"/>
        <end position="33"/>
    </location>
</feature>
<keyword evidence="6 13" id="KW-1133">Transmembrane helix</keyword>
<evidence type="ECO:0000313" key="16">
    <source>
        <dbReference type="EMBL" id="KEQ63060.1"/>
    </source>
</evidence>
<evidence type="ECO:0000256" key="5">
    <source>
        <dbReference type="ARBA" id="ARBA00022737"/>
    </source>
</evidence>
<comment type="subcellular location">
    <subcellularLocation>
        <location evidence="2">Early endosome membrane</location>
        <topology evidence="2">Multi-pass membrane protein</topology>
    </subcellularLocation>
</comment>
<feature type="region of interest" description="Disordered" evidence="14">
    <location>
        <begin position="580"/>
        <end position="611"/>
    </location>
</feature>
<dbReference type="SMART" id="SM00248">
    <property type="entry name" value="ANK"/>
    <property type="match status" value="5"/>
</dbReference>
<dbReference type="PANTHER" id="PTHR24161:SF85">
    <property type="entry name" value="PALMITOYLTRANSFERASE HIP14"/>
    <property type="match status" value="1"/>
</dbReference>
<name>A0A074VQN4_AURM1</name>
<evidence type="ECO:0000256" key="13">
    <source>
        <dbReference type="RuleBase" id="RU079119"/>
    </source>
</evidence>
<evidence type="ECO:0000256" key="8">
    <source>
        <dbReference type="ARBA" id="ARBA00023136"/>
    </source>
</evidence>
<accession>A0A074VQN4</accession>
<feature type="repeat" description="ANK" evidence="12">
    <location>
        <begin position="212"/>
        <end position="244"/>
    </location>
</feature>
<evidence type="ECO:0000256" key="11">
    <source>
        <dbReference type="ARBA" id="ARBA00048048"/>
    </source>
</evidence>
<keyword evidence="13 16" id="KW-0808">Transferase</keyword>
<dbReference type="Gene3D" id="1.25.40.20">
    <property type="entry name" value="Ankyrin repeat-containing domain"/>
    <property type="match status" value="1"/>
</dbReference>
<dbReference type="InterPro" id="IPR036770">
    <property type="entry name" value="Ankyrin_rpt-contain_sf"/>
</dbReference>
<evidence type="ECO:0000256" key="10">
    <source>
        <dbReference type="ARBA" id="ARBA00023288"/>
    </source>
</evidence>
<feature type="transmembrane region" description="Helical" evidence="13">
    <location>
        <begin position="351"/>
        <end position="370"/>
    </location>
</feature>
<evidence type="ECO:0000256" key="6">
    <source>
        <dbReference type="ARBA" id="ARBA00022989"/>
    </source>
</evidence>
<dbReference type="InterPro" id="IPR002110">
    <property type="entry name" value="Ankyrin_rpt"/>
</dbReference>
<feature type="compositionally biased region" description="Polar residues" evidence="14">
    <location>
        <begin position="19"/>
        <end position="29"/>
    </location>
</feature>
<reference evidence="16 17" key="1">
    <citation type="journal article" date="2014" name="BMC Genomics">
        <title>Genome sequencing of four Aureobasidium pullulans varieties: biotechnological potential, stress tolerance, and description of new species.</title>
        <authorList>
            <person name="Gostin Ar C."/>
            <person name="Ohm R.A."/>
            <person name="Kogej T."/>
            <person name="Sonjak S."/>
            <person name="Turk M."/>
            <person name="Zajc J."/>
            <person name="Zalar P."/>
            <person name="Grube M."/>
            <person name="Sun H."/>
            <person name="Han J."/>
            <person name="Sharma A."/>
            <person name="Chiniquy J."/>
            <person name="Ngan C.Y."/>
            <person name="Lipzen A."/>
            <person name="Barry K."/>
            <person name="Grigoriev I.V."/>
            <person name="Gunde-Cimerman N."/>
        </authorList>
    </citation>
    <scope>NUCLEOTIDE SEQUENCE [LARGE SCALE GENOMIC DNA]</scope>
    <source>
        <strain evidence="16 17">CBS 110374</strain>
    </source>
</reference>
<dbReference type="PROSITE" id="PS50088">
    <property type="entry name" value="ANK_REPEAT"/>
    <property type="match status" value="4"/>
</dbReference>
<keyword evidence="7 12" id="KW-0040">ANK repeat</keyword>
<dbReference type="AlphaFoldDB" id="A0A074VQN4"/>